<sequence>MSKRLRDSRYKQRLITITQRRWTASFDACSMFKLRVDWRGNVENQKLISQGEANSHTKILPGTAVVSPDTGGAELPHPPKAMNPKELSSAWIASRMCCDRDFGTFEVPRIRRRLCTNHFEVAQFDA</sequence>
<dbReference type="EMBL" id="CAJPDT010000089">
    <property type="protein sequence ID" value="CAF9936220.1"/>
    <property type="molecule type" value="Genomic_DNA"/>
</dbReference>
<proteinExistence type="predicted"/>
<keyword evidence="2" id="KW-1185">Reference proteome</keyword>
<organism evidence="1 2">
    <name type="scientific">Imshaugia aleurites</name>
    <dbReference type="NCBI Taxonomy" id="172621"/>
    <lineage>
        <taxon>Eukaryota</taxon>
        <taxon>Fungi</taxon>
        <taxon>Dikarya</taxon>
        <taxon>Ascomycota</taxon>
        <taxon>Pezizomycotina</taxon>
        <taxon>Lecanoromycetes</taxon>
        <taxon>OSLEUM clade</taxon>
        <taxon>Lecanoromycetidae</taxon>
        <taxon>Lecanorales</taxon>
        <taxon>Lecanorineae</taxon>
        <taxon>Parmeliaceae</taxon>
        <taxon>Imshaugia</taxon>
    </lineage>
</organism>
<reference evidence="1" key="1">
    <citation type="submission" date="2021-03" db="EMBL/GenBank/DDBJ databases">
        <authorList>
            <person name="Tagirdzhanova G."/>
        </authorList>
    </citation>
    <scope>NUCLEOTIDE SEQUENCE</scope>
</reference>
<dbReference type="AlphaFoldDB" id="A0A8H3IW78"/>
<name>A0A8H3IW78_9LECA</name>
<dbReference type="Proteomes" id="UP000664534">
    <property type="component" value="Unassembled WGS sequence"/>
</dbReference>
<gene>
    <name evidence="1" type="ORF">IMSHALPRED_010508</name>
</gene>
<protein>
    <submittedName>
        <fullName evidence="1">Uncharacterized protein</fullName>
    </submittedName>
</protein>
<comment type="caution">
    <text evidence="1">The sequence shown here is derived from an EMBL/GenBank/DDBJ whole genome shotgun (WGS) entry which is preliminary data.</text>
</comment>
<evidence type="ECO:0000313" key="1">
    <source>
        <dbReference type="EMBL" id="CAF9936220.1"/>
    </source>
</evidence>
<evidence type="ECO:0000313" key="2">
    <source>
        <dbReference type="Proteomes" id="UP000664534"/>
    </source>
</evidence>
<accession>A0A8H3IW78</accession>